<reference evidence="3 4" key="1">
    <citation type="journal article" date="2018" name="Nat. Ecol. Evol.">
        <title>Shark genomes provide insights into elasmobranch evolution and the origin of vertebrates.</title>
        <authorList>
            <person name="Hara Y"/>
            <person name="Yamaguchi K"/>
            <person name="Onimaru K"/>
            <person name="Kadota M"/>
            <person name="Koyanagi M"/>
            <person name="Keeley SD"/>
            <person name="Tatsumi K"/>
            <person name="Tanaka K"/>
            <person name="Motone F"/>
            <person name="Kageyama Y"/>
            <person name="Nozu R"/>
            <person name="Adachi N"/>
            <person name="Nishimura O"/>
            <person name="Nakagawa R"/>
            <person name="Tanegashima C"/>
            <person name="Kiyatake I"/>
            <person name="Matsumoto R"/>
            <person name="Murakumo K"/>
            <person name="Nishida K"/>
            <person name="Terakita A"/>
            <person name="Kuratani S"/>
            <person name="Sato K"/>
            <person name="Hyodo S Kuraku.S."/>
        </authorList>
    </citation>
    <scope>NUCLEOTIDE SEQUENCE [LARGE SCALE GENOMIC DNA]</scope>
</reference>
<name>A0A401PJL5_SCYTO</name>
<dbReference type="EMBL" id="BFAA01002311">
    <property type="protein sequence ID" value="GCB73312.1"/>
    <property type="molecule type" value="Genomic_DNA"/>
</dbReference>
<feature type="coiled-coil region" evidence="1">
    <location>
        <begin position="101"/>
        <end position="153"/>
    </location>
</feature>
<evidence type="ECO:0000313" key="4">
    <source>
        <dbReference type="Proteomes" id="UP000288216"/>
    </source>
</evidence>
<feature type="region of interest" description="Disordered" evidence="2">
    <location>
        <begin position="586"/>
        <end position="609"/>
    </location>
</feature>
<keyword evidence="4" id="KW-1185">Reference proteome</keyword>
<proteinExistence type="predicted"/>
<dbReference type="PANTHER" id="PTHR28375:SF1">
    <property type="entry name" value="PROTEIN HINDERIN"/>
    <property type="match status" value="1"/>
</dbReference>
<dbReference type="InterPro" id="IPR032736">
    <property type="entry name" value="Hinderin"/>
</dbReference>
<feature type="region of interest" description="Disordered" evidence="2">
    <location>
        <begin position="251"/>
        <end position="276"/>
    </location>
</feature>
<comment type="caution">
    <text evidence="3">The sequence shown here is derived from an EMBL/GenBank/DDBJ whole genome shotgun (WGS) entry which is preliminary data.</text>
</comment>
<organism evidence="3 4">
    <name type="scientific">Scyliorhinus torazame</name>
    <name type="common">Cloudy catshark</name>
    <name type="synonym">Catulus torazame</name>
    <dbReference type="NCBI Taxonomy" id="75743"/>
    <lineage>
        <taxon>Eukaryota</taxon>
        <taxon>Metazoa</taxon>
        <taxon>Chordata</taxon>
        <taxon>Craniata</taxon>
        <taxon>Vertebrata</taxon>
        <taxon>Chondrichthyes</taxon>
        <taxon>Elasmobranchii</taxon>
        <taxon>Galeomorphii</taxon>
        <taxon>Galeoidea</taxon>
        <taxon>Carcharhiniformes</taxon>
        <taxon>Scyliorhinidae</taxon>
        <taxon>Scyliorhinus</taxon>
    </lineage>
</organism>
<feature type="region of interest" description="Disordered" evidence="2">
    <location>
        <begin position="174"/>
        <end position="206"/>
    </location>
</feature>
<protein>
    <recommendedName>
        <fullName evidence="5">Protein hinderin</fullName>
    </recommendedName>
</protein>
<dbReference type="PANTHER" id="PTHR28375">
    <property type="entry name" value="PROTEIN HINDERIN"/>
    <property type="match status" value="1"/>
</dbReference>
<evidence type="ECO:0008006" key="5">
    <source>
        <dbReference type="Google" id="ProtNLM"/>
    </source>
</evidence>
<dbReference type="OrthoDB" id="5972940at2759"/>
<dbReference type="STRING" id="75743.A0A401PJL5"/>
<feature type="coiled-coil region" evidence="1">
    <location>
        <begin position="370"/>
        <end position="407"/>
    </location>
</feature>
<dbReference type="AlphaFoldDB" id="A0A401PJL5"/>
<gene>
    <name evidence="3" type="ORF">scyTo_0006716</name>
</gene>
<evidence type="ECO:0000256" key="1">
    <source>
        <dbReference type="SAM" id="Coils"/>
    </source>
</evidence>
<evidence type="ECO:0000313" key="3">
    <source>
        <dbReference type="EMBL" id="GCB73312.1"/>
    </source>
</evidence>
<keyword evidence="1" id="KW-0175">Coiled coil</keyword>
<dbReference type="Pfam" id="PF15369">
    <property type="entry name" value="KIAA1328"/>
    <property type="match status" value="1"/>
</dbReference>
<evidence type="ECO:0000256" key="2">
    <source>
        <dbReference type="SAM" id="MobiDB-lite"/>
    </source>
</evidence>
<dbReference type="Proteomes" id="UP000288216">
    <property type="component" value="Unassembled WGS sequence"/>
</dbReference>
<sequence>MAKAGNLVSEVFWSEDPSDDEQSVVFVPGLIMEGNIRPESKVKCKIEEVGAKLTLHSGSVFVTPLNTKSGKQPIPNKVMKEKKGAKSASLKDLCPEDKRRIANLIKELARVSEEKEETVERLKAEHESFEKKIRELEDQNELIVTEREALQQQYKKCQELLSVYQKYLSEQKEKLNQSSPEVSNNKQKVSSKKNPPPLTSSDLDGSYLGIPPTCTLDAADKSKQVLIGPSLVPHLQSDVAQHFANQNHLQQVQHTESFPSQNRCRTKTGSTIQGEPVAGRHYNMNEQVDIGAVRAGTPCDIDGGQPSHYGWLRNRETDNNQFTIVHNGHFKPLTEHNVYSGMIHDPAINDQMGIMAGDILHGNKLQVDQRQQLMCQKMELELEKEKLQRLLAQHENLLLRKQQQLHESRLDYSRFKYQLSEAEDMTYSEDLTNKTRIPVPNSTWPERQLSSEEDLYRGHLQHQERNIKASTTEPQRLIAGNKMIGPFDSEQDTFKGTASLCPAGDRNKQQTGIPPLSKKDVATSPLLVFNKDEQVSTATSPFWAESASYEASLVHLVDALSPISSQKHNSHIKEEYCKPRKSNIIHSRNHQKLDKTGKAPTDSGVSDDEFEESRMLEDVFFI</sequence>
<accession>A0A401PJL5</accession>
<feature type="compositionally biased region" description="Polar residues" evidence="2">
    <location>
        <begin position="251"/>
        <end position="273"/>
    </location>
</feature>
<dbReference type="OMA" id="TTCHYES"/>